<feature type="compositionally biased region" description="Polar residues" evidence="5">
    <location>
        <begin position="190"/>
        <end position="201"/>
    </location>
</feature>
<evidence type="ECO:0000256" key="2">
    <source>
        <dbReference type="ARBA" id="ARBA00022490"/>
    </source>
</evidence>
<dbReference type="Proteomes" id="UP001369086">
    <property type="component" value="Unassembled WGS sequence"/>
</dbReference>
<organism evidence="6 7">
    <name type="scientific">Huso huso</name>
    <name type="common">Beluga</name>
    <name type="synonym">Acipenser huso</name>
    <dbReference type="NCBI Taxonomy" id="61971"/>
    <lineage>
        <taxon>Eukaryota</taxon>
        <taxon>Metazoa</taxon>
        <taxon>Chordata</taxon>
        <taxon>Craniata</taxon>
        <taxon>Vertebrata</taxon>
        <taxon>Euteleostomi</taxon>
        <taxon>Actinopterygii</taxon>
        <taxon>Chondrostei</taxon>
        <taxon>Acipenseriformes</taxon>
        <taxon>Acipenseridae</taxon>
        <taxon>Huso</taxon>
    </lineage>
</organism>
<evidence type="ECO:0000256" key="5">
    <source>
        <dbReference type="SAM" id="MobiDB-lite"/>
    </source>
</evidence>
<feature type="region of interest" description="Disordered" evidence="5">
    <location>
        <begin position="673"/>
        <end position="735"/>
    </location>
</feature>
<protein>
    <submittedName>
        <fullName evidence="6">Leucine zipper putative tumor suppressor 3-like</fullName>
    </submittedName>
</protein>
<evidence type="ECO:0000313" key="7">
    <source>
        <dbReference type="Proteomes" id="UP001369086"/>
    </source>
</evidence>
<dbReference type="Pfam" id="PF06818">
    <property type="entry name" value="Fez1"/>
    <property type="match status" value="1"/>
</dbReference>
<feature type="coiled-coil region" evidence="4">
    <location>
        <begin position="340"/>
        <end position="446"/>
    </location>
</feature>
<feature type="compositionally biased region" description="Basic and acidic residues" evidence="5">
    <location>
        <begin position="726"/>
        <end position="735"/>
    </location>
</feature>
<dbReference type="PANTHER" id="PTHR19354">
    <property type="entry name" value="ZIPPER PUTATIVE TUMOR SUPPRESSOR 2 HOMOLOG-LIKE PROTEIN-RELATED"/>
    <property type="match status" value="1"/>
</dbReference>
<gene>
    <name evidence="6" type="ORF">HHUSO_G1439</name>
</gene>
<dbReference type="InterPro" id="IPR045329">
    <property type="entry name" value="LZTS"/>
</dbReference>
<feature type="compositionally biased region" description="Polar residues" evidence="5">
    <location>
        <begin position="245"/>
        <end position="262"/>
    </location>
</feature>
<comment type="subcellular location">
    <subcellularLocation>
        <location evidence="1">Cytoplasm</location>
    </subcellularLocation>
</comment>
<feature type="compositionally biased region" description="Polar residues" evidence="5">
    <location>
        <begin position="107"/>
        <end position="120"/>
    </location>
</feature>
<keyword evidence="7" id="KW-1185">Reference proteome</keyword>
<proteinExistence type="predicted"/>
<feature type="region of interest" description="Disordered" evidence="5">
    <location>
        <begin position="105"/>
        <end position="158"/>
    </location>
</feature>
<dbReference type="EMBL" id="JAHFZB010000001">
    <property type="protein sequence ID" value="KAK6494813.1"/>
    <property type="molecule type" value="Genomic_DNA"/>
</dbReference>
<sequence>MAKLGALSAPSDFQSQERFLPQCSMGSVGSGVAGQQEFAMKSVGTRTQQSSGGVRSNGFSTREFQRCYSGEEKTYSSEKMLVSNSLYINSEQRRSGERRVKVDLCGNVTTNNERNSSTGNLPPLQYRDPPSTDLSQQPPPISANNTTGNSKLEHPPKILPVSGKLEQTNETLVRPSAFKPVVPKSFHSMQNLVCPPQSNGSSGEGRKGPVGSNSIGTGGHIESQGTGGGRERPGVGRKGMGLSDSGRNSLTSLPTYSGSGSGYTQPHHLGLLSASTSHINRLGTTGGYEKGGGISSYNNGLSTSDSGRSSSGKSSSSFNKLSHLSEALPFKHSPSSDDIIQDLEDRLWEKEQEVLHMRRNLDQSEAAIVQVFEEKQRIWEREMEELRQNYANKLQQVSRKTQRAQQAVQLQSARLQQDKRRLQDELATLLAQREELERKCLDYKKEQADMLPQLEETKWEVCQKAGEISLLKQQLRDSQAEVTQKLGEIVSLRGQQKELKAQLREYEATILGLKDSYSSKSLALERCEGELQRTLAEVSLLRDKLGMFEAEVLGLKQALAGLGGGGGAPHIPPALPPQCQSDQLLQSCQSDEVKAQRQAEAEADVLRRQLETLQAELRLERQQRERQAISFAEERHTWQGEKDKVLKYQAQLQLNYVEMYQKNQALEQHVDELGPKLPPSANAPNPALNPAPNPAPIPNPSPAPAPSHTPGVDKRLKTPPWGGPSRLERIESTEI</sequence>
<feature type="compositionally biased region" description="Low complexity" evidence="5">
    <location>
        <begin position="300"/>
        <end position="318"/>
    </location>
</feature>
<keyword evidence="2" id="KW-0963">Cytoplasm</keyword>
<evidence type="ECO:0000256" key="3">
    <source>
        <dbReference type="ARBA" id="ARBA00023054"/>
    </source>
</evidence>
<feature type="coiled-coil region" evidence="4">
    <location>
        <begin position="596"/>
        <end position="627"/>
    </location>
</feature>
<feature type="compositionally biased region" description="Pro residues" evidence="5">
    <location>
        <begin position="687"/>
        <end position="707"/>
    </location>
</feature>
<comment type="caution">
    <text evidence="6">The sequence shown here is derived from an EMBL/GenBank/DDBJ whole genome shotgun (WGS) entry which is preliminary data.</text>
</comment>
<dbReference type="PANTHER" id="PTHR19354:SF6">
    <property type="entry name" value="ZIPPER PUTATIVE TUMOR SUPPRESSOR 3-RELATED"/>
    <property type="match status" value="1"/>
</dbReference>
<name>A0ABR1ACJ4_HUSHU</name>
<feature type="compositionally biased region" description="Polar residues" evidence="5">
    <location>
        <begin position="132"/>
        <end position="150"/>
    </location>
</feature>
<reference evidence="6 7" key="1">
    <citation type="submission" date="2021-05" db="EMBL/GenBank/DDBJ databases">
        <authorList>
            <person name="Zahm M."/>
            <person name="Klopp C."/>
            <person name="Cabau C."/>
            <person name="Kuhl H."/>
            <person name="Suciu R."/>
            <person name="Ciorpac M."/>
            <person name="Holostenco D."/>
            <person name="Gessner J."/>
            <person name="Wuertz S."/>
            <person name="Hohne C."/>
            <person name="Stock M."/>
            <person name="Gislard M."/>
            <person name="Lluch J."/>
            <person name="Milhes M."/>
            <person name="Lampietro C."/>
            <person name="Lopez Roques C."/>
            <person name="Donnadieu C."/>
            <person name="Du K."/>
            <person name="Schartl M."/>
            <person name="Guiguen Y."/>
        </authorList>
    </citation>
    <scope>NUCLEOTIDE SEQUENCE [LARGE SCALE GENOMIC DNA]</scope>
    <source>
        <strain evidence="6">Hh-F2</strain>
        <tissue evidence="6">Blood</tissue>
    </source>
</reference>
<feature type="region of interest" description="Disordered" evidence="5">
    <location>
        <begin position="299"/>
        <end position="318"/>
    </location>
</feature>
<feature type="coiled-coil region" evidence="4">
    <location>
        <begin position="489"/>
        <end position="544"/>
    </location>
</feature>
<evidence type="ECO:0000313" key="6">
    <source>
        <dbReference type="EMBL" id="KAK6494813.1"/>
    </source>
</evidence>
<keyword evidence="3 4" id="KW-0175">Coiled coil</keyword>
<evidence type="ECO:0000256" key="1">
    <source>
        <dbReference type="ARBA" id="ARBA00004496"/>
    </source>
</evidence>
<evidence type="ECO:0000256" key="4">
    <source>
        <dbReference type="SAM" id="Coils"/>
    </source>
</evidence>
<feature type="region of interest" description="Disordered" evidence="5">
    <location>
        <begin position="190"/>
        <end position="262"/>
    </location>
</feature>
<accession>A0ABR1ACJ4</accession>